<dbReference type="EMBL" id="MHUZ01000026">
    <property type="protein sequence ID" value="OHA85312.1"/>
    <property type="molecule type" value="Genomic_DNA"/>
</dbReference>
<dbReference type="SMART" id="SM00896">
    <property type="entry name" value="FDX-ACB"/>
    <property type="match status" value="1"/>
</dbReference>
<dbReference type="SUPFAM" id="SSF46955">
    <property type="entry name" value="Putative DNA-binding domain"/>
    <property type="match status" value="2"/>
</dbReference>
<dbReference type="GO" id="GO:0005524">
    <property type="term" value="F:ATP binding"/>
    <property type="evidence" value="ECO:0007669"/>
    <property type="project" value="UniProtKB-KW"/>
</dbReference>
<keyword evidence="13" id="KW-0030">Aminoacyl-tRNA synthetase</keyword>
<dbReference type="STRING" id="1802730.A2591_04060"/>
<dbReference type="InterPro" id="IPR005146">
    <property type="entry name" value="B3/B4_tRNA-bd"/>
</dbReference>
<evidence type="ECO:0000259" key="16">
    <source>
        <dbReference type="PROSITE" id="PS51935"/>
    </source>
</evidence>
<dbReference type="SUPFAM" id="SSF55681">
    <property type="entry name" value="Class II aaRS and biotin synthetases"/>
    <property type="match status" value="1"/>
</dbReference>
<gene>
    <name evidence="17" type="ORF">A2591_04060</name>
</gene>
<dbReference type="SUPFAM" id="SSF54001">
    <property type="entry name" value="Cysteine proteinases"/>
    <property type="match status" value="1"/>
</dbReference>
<keyword evidence="8" id="KW-0378">Hydrolase</keyword>
<evidence type="ECO:0000256" key="7">
    <source>
        <dbReference type="ARBA" id="ARBA00022741"/>
    </source>
</evidence>
<dbReference type="Pfam" id="PF03483">
    <property type="entry name" value="B3_4"/>
    <property type="match status" value="1"/>
</dbReference>
<dbReference type="InterPro" id="IPR045060">
    <property type="entry name" value="Phe-tRNA-ligase_IIc_bsu"/>
</dbReference>
<feature type="domain" description="NlpC/P60" evidence="16">
    <location>
        <begin position="331"/>
        <end position="474"/>
    </location>
</feature>
<dbReference type="InterPro" id="IPR036690">
    <property type="entry name" value="Fdx_antiC-bd_sf"/>
</dbReference>
<evidence type="ECO:0000256" key="12">
    <source>
        <dbReference type="ARBA" id="ARBA00022917"/>
    </source>
</evidence>
<keyword evidence="5" id="KW-0645">Protease</keyword>
<evidence type="ECO:0000256" key="11">
    <source>
        <dbReference type="ARBA" id="ARBA00022842"/>
    </source>
</evidence>
<dbReference type="Gene3D" id="3.90.1720.10">
    <property type="entry name" value="endopeptidase domain like (from Nostoc punctiforme)"/>
    <property type="match status" value="1"/>
</dbReference>
<dbReference type="Gene3D" id="3.50.40.10">
    <property type="entry name" value="Phenylalanyl-trna Synthetase, Chain B, domain 3"/>
    <property type="match status" value="1"/>
</dbReference>
<evidence type="ECO:0000256" key="4">
    <source>
        <dbReference type="ARBA" id="ARBA00022598"/>
    </source>
</evidence>
<evidence type="ECO:0000259" key="14">
    <source>
        <dbReference type="PROSITE" id="PS51447"/>
    </source>
</evidence>
<evidence type="ECO:0000256" key="3">
    <source>
        <dbReference type="ARBA" id="ARBA00012814"/>
    </source>
</evidence>
<dbReference type="GO" id="GO:0008234">
    <property type="term" value="F:cysteine-type peptidase activity"/>
    <property type="evidence" value="ECO:0007669"/>
    <property type="project" value="UniProtKB-KW"/>
</dbReference>
<dbReference type="EC" id="6.1.1.20" evidence="3"/>
<dbReference type="InterPro" id="IPR005147">
    <property type="entry name" value="tRNA_synthase_B5-dom"/>
</dbReference>
<dbReference type="InterPro" id="IPR005121">
    <property type="entry name" value="Fdx_antiC-bd"/>
</dbReference>
<organism evidence="17 18">
    <name type="scientific">Candidatus Yonathbacteria bacterium RIFOXYD1_FULL_52_36</name>
    <dbReference type="NCBI Taxonomy" id="1802730"/>
    <lineage>
        <taxon>Bacteria</taxon>
        <taxon>Candidatus Yonathiibacteriota</taxon>
    </lineage>
</organism>
<accession>A0A1G2SKN0</accession>
<evidence type="ECO:0000313" key="18">
    <source>
        <dbReference type="Proteomes" id="UP000178168"/>
    </source>
</evidence>
<dbReference type="InterPro" id="IPR045864">
    <property type="entry name" value="aa-tRNA-synth_II/BPL/LPL"/>
</dbReference>
<dbReference type="Pfam" id="PF17759">
    <property type="entry name" value="tRNA_synthFbeta"/>
    <property type="match status" value="1"/>
</dbReference>
<dbReference type="GO" id="GO:0003723">
    <property type="term" value="F:RNA binding"/>
    <property type="evidence" value="ECO:0007669"/>
    <property type="project" value="InterPro"/>
</dbReference>
<dbReference type="PANTHER" id="PTHR10947">
    <property type="entry name" value="PHENYLALANYL-TRNA SYNTHETASE BETA CHAIN AND LEUCINE-RICH REPEAT-CONTAINING PROTEIN 47"/>
    <property type="match status" value="1"/>
</dbReference>
<keyword evidence="10" id="KW-0067">ATP-binding</keyword>
<protein>
    <recommendedName>
        <fullName evidence="3">phenylalanine--tRNA ligase</fullName>
        <ecNumber evidence="3">6.1.1.20</ecNumber>
    </recommendedName>
</protein>
<keyword evidence="6" id="KW-0479">Metal-binding</keyword>
<evidence type="ECO:0000256" key="8">
    <source>
        <dbReference type="ARBA" id="ARBA00022801"/>
    </source>
</evidence>
<evidence type="ECO:0000259" key="15">
    <source>
        <dbReference type="PROSITE" id="PS51483"/>
    </source>
</evidence>
<dbReference type="GO" id="GO:0006508">
    <property type="term" value="P:proteolysis"/>
    <property type="evidence" value="ECO:0007669"/>
    <property type="project" value="UniProtKB-KW"/>
</dbReference>
<dbReference type="GO" id="GO:0009328">
    <property type="term" value="C:phenylalanine-tRNA ligase complex"/>
    <property type="evidence" value="ECO:0007669"/>
    <property type="project" value="TreeGrafter"/>
</dbReference>
<dbReference type="GO" id="GO:0000287">
    <property type="term" value="F:magnesium ion binding"/>
    <property type="evidence" value="ECO:0007669"/>
    <property type="project" value="InterPro"/>
</dbReference>
<sequence length="798" mass="86894">MLFSYRWLSEYFEKPLPSPEELSLAIIFHAFEVESVEAVAGDTVLDIKVLPDRAHDCLSHRGMAREIGAILNLPIKDLRAGVSWEVEGDALQITTEDGTDVSRYVGARIAGVKVGPSPAWIKERLEALGQRSINNIVDATNFVMLDVGQPLHAFDAHKLMGTSGTIAINVRNAREGETITTLDGKEIALDPNMLVIASGDHVLALAGVKGGKHAEVDAQTTDILLEAANFNGTRVRKTSQRVGIRTDASKRFENGITSELAAEAMDRLTGLILEIAGGEVTDRADAYPRAHAPYRTGISAREANAILGTDITEPEIQALLEREGFSVEQVADPLKKVSVRAQEFVGVPYHYGASVSYDAPRAFDCSSFTVHLFAEAGITIPRRTVDQYVFGKKISEQEALPGDLVFSNTGVGTIYYESIEYIPGAKIPEGVDHVGVYLGDGKVAHATRAKGAVVVEDLATSTQFKTVVGFRRMAAPEARLAVTVPRERLDIQTKENLAEEIGRIYGYEKISPRALPTTEFSPTVHREFYCAQAIRSALANIGFSEAQTYAFSSEGPVALANPFASDKSHLRKNLVRGLSEALTLNARNAPLLGLSEVKIFEIGGVFPSVEGEHIALGIGIDVLGGGKQSVARVQELFLEAKAAIEHALGVSDIGPYLQPHTPPVSLIELDLTKLATAINAPDTYGETLAFQITPIRYQTFSAYPFIARDIAVFVPADVEEESLKDLITQEVGDLRVQGPTLFDRFEKKNKETGEVEKVSYAFRMVFQSPERTLTDEEVNGIMDRITNTLNAQEGFQVR</sequence>
<dbReference type="SUPFAM" id="SSF56037">
    <property type="entry name" value="PheT/TilS domain"/>
    <property type="match status" value="1"/>
</dbReference>
<dbReference type="InterPro" id="IPR000064">
    <property type="entry name" value="NLP_P60_dom"/>
</dbReference>
<dbReference type="GO" id="GO:0004826">
    <property type="term" value="F:phenylalanine-tRNA ligase activity"/>
    <property type="evidence" value="ECO:0007669"/>
    <property type="project" value="UniProtKB-EC"/>
</dbReference>
<dbReference type="PANTHER" id="PTHR10947:SF0">
    <property type="entry name" value="PHENYLALANINE--TRNA LIGASE BETA SUBUNIT"/>
    <property type="match status" value="1"/>
</dbReference>
<dbReference type="PROSITE" id="PS51483">
    <property type="entry name" value="B5"/>
    <property type="match status" value="1"/>
</dbReference>
<keyword evidence="4" id="KW-0436">Ligase</keyword>
<evidence type="ECO:0000313" key="17">
    <source>
        <dbReference type="EMBL" id="OHA85312.1"/>
    </source>
</evidence>
<feature type="domain" description="B5" evidence="15">
    <location>
        <begin position="291"/>
        <end position="512"/>
    </location>
</feature>
<dbReference type="SMART" id="SM00874">
    <property type="entry name" value="B5"/>
    <property type="match status" value="1"/>
</dbReference>
<dbReference type="InterPro" id="IPR041616">
    <property type="entry name" value="PheRS_beta_core"/>
</dbReference>
<dbReference type="InterPro" id="IPR009061">
    <property type="entry name" value="DNA-bd_dom_put_sf"/>
</dbReference>
<evidence type="ECO:0000256" key="5">
    <source>
        <dbReference type="ARBA" id="ARBA00022670"/>
    </source>
</evidence>
<dbReference type="SMART" id="SM00873">
    <property type="entry name" value="B3_4"/>
    <property type="match status" value="1"/>
</dbReference>
<evidence type="ECO:0000256" key="1">
    <source>
        <dbReference type="ARBA" id="ARBA00001946"/>
    </source>
</evidence>
<dbReference type="AlphaFoldDB" id="A0A1G2SKN0"/>
<keyword evidence="7" id="KW-0547">Nucleotide-binding</keyword>
<comment type="caution">
    <text evidence="17">The sequence shown here is derived from an EMBL/GenBank/DDBJ whole genome shotgun (WGS) entry which is preliminary data.</text>
</comment>
<evidence type="ECO:0000256" key="6">
    <source>
        <dbReference type="ARBA" id="ARBA00022723"/>
    </source>
</evidence>
<name>A0A1G2SKN0_9BACT</name>
<proteinExistence type="inferred from homology"/>
<evidence type="ECO:0000256" key="2">
    <source>
        <dbReference type="ARBA" id="ARBA00007074"/>
    </source>
</evidence>
<evidence type="ECO:0000256" key="13">
    <source>
        <dbReference type="ARBA" id="ARBA00023146"/>
    </source>
</evidence>
<evidence type="ECO:0000256" key="10">
    <source>
        <dbReference type="ARBA" id="ARBA00022840"/>
    </source>
</evidence>
<dbReference type="Proteomes" id="UP000178168">
    <property type="component" value="Unassembled WGS sequence"/>
</dbReference>
<dbReference type="SUPFAM" id="SSF54991">
    <property type="entry name" value="Anticodon-binding domain of PheRS"/>
    <property type="match status" value="1"/>
</dbReference>
<keyword evidence="11" id="KW-0460">Magnesium</keyword>
<dbReference type="Gene3D" id="3.30.56.10">
    <property type="match status" value="1"/>
</dbReference>
<dbReference type="InterPro" id="IPR038765">
    <property type="entry name" value="Papain-like_cys_pep_sf"/>
</dbReference>
<reference evidence="17 18" key="1">
    <citation type="journal article" date="2016" name="Nat. Commun.">
        <title>Thousands of microbial genomes shed light on interconnected biogeochemical processes in an aquifer system.</title>
        <authorList>
            <person name="Anantharaman K."/>
            <person name="Brown C.T."/>
            <person name="Hug L.A."/>
            <person name="Sharon I."/>
            <person name="Castelle C.J."/>
            <person name="Probst A.J."/>
            <person name="Thomas B.C."/>
            <person name="Singh A."/>
            <person name="Wilkins M.J."/>
            <person name="Karaoz U."/>
            <person name="Brodie E.L."/>
            <person name="Williams K.H."/>
            <person name="Hubbard S.S."/>
            <person name="Banfield J.F."/>
        </authorList>
    </citation>
    <scope>NUCLEOTIDE SEQUENCE [LARGE SCALE GENOMIC DNA]</scope>
</reference>
<dbReference type="Gene3D" id="3.30.930.10">
    <property type="entry name" value="Bira Bifunctional Protein, Domain 2"/>
    <property type="match status" value="1"/>
</dbReference>
<comment type="cofactor">
    <cofactor evidence="1">
        <name>Mg(2+)</name>
        <dbReference type="ChEBI" id="CHEBI:18420"/>
    </cofactor>
</comment>
<dbReference type="InterPro" id="IPR020825">
    <property type="entry name" value="Phe-tRNA_synthase-like_B3/B4"/>
</dbReference>
<feature type="domain" description="FDX-ACB" evidence="14">
    <location>
        <begin position="701"/>
        <end position="798"/>
    </location>
</feature>
<dbReference type="Gene3D" id="3.30.70.380">
    <property type="entry name" value="Ferrodoxin-fold anticodon-binding domain"/>
    <property type="match status" value="1"/>
</dbReference>
<comment type="similarity">
    <text evidence="2">Belongs to the peptidase C40 family.</text>
</comment>
<dbReference type="GO" id="GO:0006432">
    <property type="term" value="P:phenylalanyl-tRNA aminoacylation"/>
    <property type="evidence" value="ECO:0007669"/>
    <property type="project" value="InterPro"/>
</dbReference>
<keyword evidence="12" id="KW-0648">Protein biosynthesis</keyword>
<keyword evidence="9" id="KW-0788">Thiol protease</keyword>
<dbReference type="Pfam" id="PF03484">
    <property type="entry name" value="B5"/>
    <property type="match status" value="1"/>
</dbReference>
<evidence type="ECO:0000256" key="9">
    <source>
        <dbReference type="ARBA" id="ARBA00022807"/>
    </source>
</evidence>
<dbReference type="Pfam" id="PF00877">
    <property type="entry name" value="NLPC_P60"/>
    <property type="match status" value="1"/>
</dbReference>
<dbReference type="PROSITE" id="PS51447">
    <property type="entry name" value="FDX_ACB"/>
    <property type="match status" value="1"/>
</dbReference>
<dbReference type="Pfam" id="PF03147">
    <property type="entry name" value="FDX-ACB"/>
    <property type="match status" value="1"/>
</dbReference>
<dbReference type="PROSITE" id="PS51935">
    <property type="entry name" value="NLPC_P60"/>
    <property type="match status" value="1"/>
</dbReference>